<evidence type="ECO:0000313" key="4">
    <source>
        <dbReference type="WormBase" id="W05E10.5a"/>
    </source>
</evidence>
<evidence type="ECO:0000313" key="3">
    <source>
        <dbReference type="Proteomes" id="UP000001940"/>
    </source>
</evidence>
<dbReference type="Bgee" id="WBGene00012282">
    <property type="expression patterns" value="Expressed in larva and 3 other cell types or tissues"/>
</dbReference>
<dbReference type="SMR" id="Q7YWS3"/>
<dbReference type="UCSC" id="W05E10.5">
    <property type="organism name" value="c. elegans"/>
</dbReference>
<dbReference type="InParanoid" id="Q7YWS3"/>
<dbReference type="GeneID" id="3565965"/>
<dbReference type="HOGENOM" id="CLU_127847_0_0_1"/>
<dbReference type="RefSeq" id="NP_001256357.1">
    <property type="nucleotide sequence ID" value="NM_001269428.1"/>
</dbReference>
<dbReference type="AGR" id="WB:WBGene00012282"/>
<dbReference type="eggNOG" id="ENOG502THFP">
    <property type="taxonomic scope" value="Eukaryota"/>
</dbReference>
<evidence type="ECO:0000256" key="1">
    <source>
        <dbReference type="SAM" id="MobiDB-lite"/>
    </source>
</evidence>
<dbReference type="OMA" id="GHCASPY"/>
<dbReference type="KEGG" id="cel:CELE_W05E10.5"/>
<protein>
    <submittedName>
        <fullName evidence="2">GATA zinc finger domain-containing protein 14-like</fullName>
    </submittedName>
</protein>
<dbReference type="ExpressionAtlas" id="Q7YWS3">
    <property type="expression patterns" value="baseline"/>
</dbReference>
<reference evidence="2 3" key="1">
    <citation type="journal article" date="1998" name="Science">
        <title>Genome sequence of the nematode C. elegans: a platform for investigating biology.</title>
        <authorList>
            <consortium name="The C. elegans sequencing consortium"/>
            <person name="Sulson J.E."/>
            <person name="Waterston R."/>
        </authorList>
    </citation>
    <scope>NUCLEOTIDE SEQUENCE [LARGE SCALE GENOMIC DNA]</scope>
    <source>
        <strain evidence="2 3">Bristol N2</strain>
    </source>
</reference>
<feature type="region of interest" description="Disordered" evidence="1">
    <location>
        <begin position="86"/>
        <end position="108"/>
    </location>
</feature>
<dbReference type="OrthoDB" id="5873448at2759"/>
<dbReference type="WormBase" id="W05E10.5a">
    <property type="protein sequence ID" value="CE35045"/>
    <property type="gene ID" value="WBGene00012282"/>
</dbReference>
<organism evidence="2 3">
    <name type="scientific">Caenorhabditis elegans</name>
    <dbReference type="NCBI Taxonomy" id="6239"/>
    <lineage>
        <taxon>Eukaryota</taxon>
        <taxon>Metazoa</taxon>
        <taxon>Ecdysozoa</taxon>
        <taxon>Nematoda</taxon>
        <taxon>Chromadorea</taxon>
        <taxon>Rhabditida</taxon>
        <taxon>Rhabditina</taxon>
        <taxon>Rhabditomorpha</taxon>
        <taxon>Rhabditoidea</taxon>
        <taxon>Rhabditidae</taxon>
        <taxon>Peloderinae</taxon>
        <taxon>Caenorhabditis</taxon>
    </lineage>
</organism>
<dbReference type="CTD" id="3565965"/>
<keyword evidence="3" id="KW-1185">Reference proteome</keyword>
<evidence type="ECO:0000313" key="2">
    <source>
        <dbReference type="EMBL" id="CAE17973.1"/>
    </source>
</evidence>
<dbReference type="FunCoup" id="Q7YWS3">
    <property type="interactions" value="287"/>
</dbReference>
<accession>Q7YWS3</accession>
<dbReference type="AlphaFoldDB" id="Q7YWS3"/>
<dbReference type="PaxDb" id="6239-W05E10.5a"/>
<name>Q7YWS3_CAEEL</name>
<gene>
    <name evidence="2" type="ORF">CELE_W05E10.5</name>
    <name evidence="2 4" type="ORF">W05E10.5</name>
</gene>
<dbReference type="EMBL" id="BX284605">
    <property type="protein sequence ID" value="CAE17973.1"/>
    <property type="molecule type" value="Genomic_DNA"/>
</dbReference>
<sequence>MSRFYPTSHNVQSTSTSITMTAVTSNNSQDPNGGHCASPYLRRIRIPKLNTFRHHLEEDEDDEEWLEMQMAKNDLIRLRMNELKNNRLKDRTNNNNNNNKNDCKSVKTSKSFNASSMANHTMTKQYTEQNHNDQYYDVESRNGNRCLRQSKEENKKSRHEILETQTAMQRSLWFHPKHLFNIGPTVEPIIKAKSSFISGKF</sequence>
<dbReference type="Proteomes" id="UP000001940">
    <property type="component" value="Chromosome V"/>
</dbReference>
<proteinExistence type="predicted"/>